<proteinExistence type="predicted"/>
<evidence type="ECO:0000313" key="2">
    <source>
        <dbReference type="Proteomes" id="UP000053257"/>
    </source>
</evidence>
<dbReference type="HOGENOM" id="CLU_1235418_0_0_1"/>
<name>A0A0C3S8M3_PHLG1</name>
<dbReference type="AlphaFoldDB" id="A0A0C3S8M3"/>
<sequence>MRHGRRRRRAVRPASVFARDGNGALCSQKMLVHRGHASRAYRSLSTHGRASFEGVVLRASSHGRVLGGLSHHEMCARARLHGYTDRPCSCGTARRWTAHTRRHRRQKRRVGGLVQVSNRCAPCWLRHAGTHDCRHERASTFCQPSSVQRSSPSHPPCMGPGVTCPRIDSARGSAPVFGRTCLPRESMPEAAWACAPPARHQRLCGGPGAHTLAVRPCDRTGVSH</sequence>
<organism evidence="1 2">
    <name type="scientific">Phlebiopsis gigantea (strain 11061_1 CR5-6)</name>
    <name type="common">White-rot fungus</name>
    <name type="synonym">Peniophora gigantea</name>
    <dbReference type="NCBI Taxonomy" id="745531"/>
    <lineage>
        <taxon>Eukaryota</taxon>
        <taxon>Fungi</taxon>
        <taxon>Dikarya</taxon>
        <taxon>Basidiomycota</taxon>
        <taxon>Agaricomycotina</taxon>
        <taxon>Agaricomycetes</taxon>
        <taxon>Polyporales</taxon>
        <taxon>Phanerochaetaceae</taxon>
        <taxon>Phlebiopsis</taxon>
    </lineage>
</organism>
<accession>A0A0C3S8M3</accession>
<reference evidence="1 2" key="1">
    <citation type="journal article" date="2014" name="PLoS Genet.">
        <title>Analysis of the Phlebiopsis gigantea genome, transcriptome and secretome provides insight into its pioneer colonization strategies of wood.</title>
        <authorList>
            <person name="Hori C."/>
            <person name="Ishida T."/>
            <person name="Igarashi K."/>
            <person name="Samejima M."/>
            <person name="Suzuki H."/>
            <person name="Master E."/>
            <person name="Ferreira P."/>
            <person name="Ruiz-Duenas F.J."/>
            <person name="Held B."/>
            <person name="Canessa P."/>
            <person name="Larrondo L.F."/>
            <person name="Schmoll M."/>
            <person name="Druzhinina I.S."/>
            <person name="Kubicek C.P."/>
            <person name="Gaskell J.A."/>
            <person name="Kersten P."/>
            <person name="St John F."/>
            <person name="Glasner J."/>
            <person name="Sabat G."/>
            <person name="Splinter BonDurant S."/>
            <person name="Syed K."/>
            <person name="Yadav J."/>
            <person name="Mgbeahuruike A.C."/>
            <person name="Kovalchuk A."/>
            <person name="Asiegbu F.O."/>
            <person name="Lackner G."/>
            <person name="Hoffmeister D."/>
            <person name="Rencoret J."/>
            <person name="Gutierrez A."/>
            <person name="Sun H."/>
            <person name="Lindquist E."/>
            <person name="Barry K."/>
            <person name="Riley R."/>
            <person name="Grigoriev I.V."/>
            <person name="Henrissat B."/>
            <person name="Kues U."/>
            <person name="Berka R.M."/>
            <person name="Martinez A.T."/>
            <person name="Covert S.F."/>
            <person name="Blanchette R.A."/>
            <person name="Cullen D."/>
        </authorList>
    </citation>
    <scope>NUCLEOTIDE SEQUENCE [LARGE SCALE GENOMIC DNA]</scope>
    <source>
        <strain evidence="1 2">11061_1 CR5-6</strain>
    </source>
</reference>
<protein>
    <submittedName>
        <fullName evidence="1">Uncharacterized protein</fullName>
    </submittedName>
</protein>
<dbReference type="Proteomes" id="UP000053257">
    <property type="component" value="Unassembled WGS sequence"/>
</dbReference>
<evidence type="ECO:0000313" key="1">
    <source>
        <dbReference type="EMBL" id="KIP07532.1"/>
    </source>
</evidence>
<gene>
    <name evidence="1" type="ORF">PHLGIDRAFT_414190</name>
</gene>
<keyword evidence="2" id="KW-1185">Reference proteome</keyword>
<dbReference type="EMBL" id="KN840495">
    <property type="protein sequence ID" value="KIP07532.1"/>
    <property type="molecule type" value="Genomic_DNA"/>
</dbReference>